<dbReference type="PANTHER" id="PTHR41523">
    <property type="entry name" value="TWO-COMPONENT SYSTEM SENSOR PROTEIN"/>
    <property type="match status" value="1"/>
</dbReference>
<evidence type="ECO:0000256" key="1">
    <source>
        <dbReference type="ARBA" id="ARBA00000085"/>
    </source>
</evidence>
<dbReference type="PROSITE" id="PS50112">
    <property type="entry name" value="PAS"/>
    <property type="match status" value="1"/>
</dbReference>
<dbReference type="NCBIfam" id="TIGR00229">
    <property type="entry name" value="sensory_box"/>
    <property type="match status" value="2"/>
</dbReference>
<dbReference type="InterPro" id="IPR035965">
    <property type="entry name" value="PAS-like_dom_sf"/>
</dbReference>
<dbReference type="Gene3D" id="2.10.70.100">
    <property type="match status" value="1"/>
</dbReference>
<keyword evidence="14" id="KW-0843">Virulence</keyword>
<dbReference type="Gene3D" id="3.30.450.20">
    <property type="entry name" value="PAS domain"/>
    <property type="match status" value="2"/>
</dbReference>
<evidence type="ECO:0000256" key="10">
    <source>
        <dbReference type="ARBA" id="ARBA00022741"/>
    </source>
</evidence>
<dbReference type="InterPro" id="IPR013767">
    <property type="entry name" value="PAS_fold"/>
</dbReference>
<evidence type="ECO:0000256" key="6">
    <source>
        <dbReference type="ARBA" id="ARBA00022630"/>
    </source>
</evidence>
<dbReference type="Pfam" id="PF00989">
    <property type="entry name" value="PAS"/>
    <property type="match status" value="1"/>
</dbReference>
<dbReference type="InterPro" id="IPR001610">
    <property type="entry name" value="PAC"/>
</dbReference>
<keyword evidence="12" id="KW-0067">ATP-binding</keyword>
<dbReference type="InterPro" id="IPR011102">
    <property type="entry name" value="Sig_transdc_His_kinase_HWE"/>
</dbReference>
<feature type="domain" description="PAC" evidence="17">
    <location>
        <begin position="262"/>
        <end position="315"/>
    </location>
</feature>
<evidence type="ECO:0000259" key="17">
    <source>
        <dbReference type="PROSITE" id="PS50113"/>
    </source>
</evidence>
<protein>
    <recommendedName>
        <fullName evidence="2">histidine kinase</fullName>
        <ecNumber evidence="2">2.7.13.3</ecNumber>
    </recommendedName>
</protein>
<keyword evidence="13" id="KW-0157">Chromophore</keyword>
<dbReference type="RefSeq" id="WP_211852137.1">
    <property type="nucleotide sequence ID" value="NZ_JAAGBB010000008.1"/>
</dbReference>
<accession>A0ABS5EVZ3</accession>
<keyword evidence="3" id="KW-0600">Photoreceptor protein</keyword>
<reference evidence="19" key="1">
    <citation type="journal article" date="2021" name="Syst. Appl. Microbiol.">
        <title>Roseomonas hellenica sp. nov., isolated from roots of wild-growing Alkanna tinctoria.</title>
        <authorList>
            <person name="Rat A."/>
            <person name="Naranjo H.D."/>
            <person name="Lebbe L."/>
            <person name="Cnockaert M."/>
            <person name="Krigas N."/>
            <person name="Grigoriadou K."/>
            <person name="Maloupa E."/>
            <person name="Willems A."/>
        </authorList>
    </citation>
    <scope>NUCLEOTIDE SEQUENCE [LARGE SCALE GENOMIC DNA]</scope>
    <source>
        <strain evidence="19">LMG 31523</strain>
    </source>
</reference>
<evidence type="ECO:0000313" key="18">
    <source>
        <dbReference type="EMBL" id="MBR0664476.1"/>
    </source>
</evidence>
<keyword evidence="4" id="KW-0597">Phosphoprotein</keyword>
<evidence type="ECO:0000256" key="15">
    <source>
        <dbReference type="ARBA" id="ARBA00023170"/>
    </source>
</evidence>
<dbReference type="SMART" id="SM00065">
    <property type="entry name" value="GAF"/>
    <property type="match status" value="1"/>
</dbReference>
<evidence type="ECO:0000256" key="4">
    <source>
        <dbReference type="ARBA" id="ARBA00022553"/>
    </source>
</evidence>
<keyword evidence="8" id="KW-0808">Transferase</keyword>
<dbReference type="InterPro" id="IPR000014">
    <property type="entry name" value="PAS"/>
</dbReference>
<proteinExistence type="predicted"/>
<dbReference type="Pfam" id="PF01590">
    <property type="entry name" value="GAF"/>
    <property type="match status" value="1"/>
</dbReference>
<dbReference type="PANTHER" id="PTHR41523:SF7">
    <property type="entry name" value="HISTIDINE KINASE"/>
    <property type="match status" value="1"/>
</dbReference>
<dbReference type="SUPFAM" id="SSF55781">
    <property type="entry name" value="GAF domain-like"/>
    <property type="match status" value="1"/>
</dbReference>
<feature type="domain" description="PAS" evidence="16">
    <location>
        <begin position="188"/>
        <end position="261"/>
    </location>
</feature>
<evidence type="ECO:0000256" key="11">
    <source>
        <dbReference type="ARBA" id="ARBA00022777"/>
    </source>
</evidence>
<dbReference type="EC" id="2.7.13.3" evidence="2"/>
<keyword evidence="7" id="KW-0288">FMN</keyword>
<comment type="catalytic activity">
    <reaction evidence="1">
        <text>ATP + protein L-histidine = ADP + protein N-phospho-L-histidine.</text>
        <dbReference type="EC" id="2.7.13.3"/>
    </reaction>
</comment>
<keyword evidence="15" id="KW-0675">Receptor</keyword>
<dbReference type="Proteomes" id="UP001196870">
    <property type="component" value="Unassembled WGS sequence"/>
</dbReference>
<sequence>MTEFRSTGRVLRDAKQREAFLLRLSDALRSLGDPSAIQSAAAKLLCQALRLDRVGYGAVDTAGEVMSVESDWSVRRLAPWAGERRLLETFGRGLIDALRSGETIIVNDCRSDARIIEGSCADAWASVGTQALLAVPLTKDSRLCAILYLQSAQPRMWTAREIALAEEVAERTWAVVERARAEAALRESEELHRLILESARDYAIFVIDECGVIRTWPAGAEAVFGWSAAEAVGANAAITFTPEDRADGAPAQELAEARENGCAPDVRWHIRKDGSRVFIDGSTRALRDSMGKLIGFFKIGQDVTAQREAERAVRASEEGLRSALKVGQLATWDWDLCTGETVWSDEYYRMHGYDVGEVTPSYGAWISRVHPADRKETERRLREARTRGQEYANEYRALHPDGSVRWLTARGRFFYDEGGAPTRMVGAMSDVTERREWEERQKILVAELQHRTRNLLAVVRSIANDTMAETSAPILFRERLSARLTALSRVQSLLSRAAGEPITIGALVRMELEALGADDAPGTVAVSGPDVPLRSSLVQTLALAVHELATNARKYGALATAEGRLRVAWSTTDQGQDSPRLAFEWMETGIDGRGVADGRARMGYGRELIEHALPYTLHAQTSFELSEHQLRCTIVLPLGRREEQEAA</sequence>
<evidence type="ECO:0000256" key="3">
    <source>
        <dbReference type="ARBA" id="ARBA00022543"/>
    </source>
</evidence>
<dbReference type="Gene3D" id="3.30.565.10">
    <property type="entry name" value="Histidine kinase-like ATPase, C-terminal domain"/>
    <property type="match status" value="1"/>
</dbReference>
<dbReference type="Pfam" id="PF08447">
    <property type="entry name" value="PAS_3"/>
    <property type="match status" value="1"/>
</dbReference>
<evidence type="ECO:0000256" key="12">
    <source>
        <dbReference type="ARBA" id="ARBA00022840"/>
    </source>
</evidence>
<comment type="caution">
    <text evidence="18">The sequence shown here is derived from an EMBL/GenBank/DDBJ whole genome shotgun (WGS) entry which is preliminary data.</text>
</comment>
<dbReference type="CDD" id="cd00130">
    <property type="entry name" value="PAS"/>
    <property type="match status" value="1"/>
</dbReference>
<dbReference type="InterPro" id="IPR036890">
    <property type="entry name" value="HATPase_C_sf"/>
</dbReference>
<dbReference type="InterPro" id="IPR000700">
    <property type="entry name" value="PAS-assoc_C"/>
</dbReference>
<evidence type="ECO:0000256" key="7">
    <source>
        <dbReference type="ARBA" id="ARBA00022643"/>
    </source>
</evidence>
<evidence type="ECO:0000256" key="8">
    <source>
        <dbReference type="ARBA" id="ARBA00022679"/>
    </source>
</evidence>
<dbReference type="Gene3D" id="3.30.450.40">
    <property type="match status" value="1"/>
</dbReference>
<keyword evidence="5" id="KW-0716">Sensory transduction</keyword>
<evidence type="ECO:0000256" key="5">
    <source>
        <dbReference type="ARBA" id="ARBA00022606"/>
    </source>
</evidence>
<evidence type="ECO:0000256" key="9">
    <source>
        <dbReference type="ARBA" id="ARBA00022737"/>
    </source>
</evidence>
<organism evidence="18 19">
    <name type="scientific">Plastoroseomonas hellenica</name>
    <dbReference type="NCBI Taxonomy" id="2687306"/>
    <lineage>
        <taxon>Bacteria</taxon>
        <taxon>Pseudomonadati</taxon>
        <taxon>Pseudomonadota</taxon>
        <taxon>Alphaproteobacteria</taxon>
        <taxon>Acetobacterales</taxon>
        <taxon>Acetobacteraceae</taxon>
        <taxon>Plastoroseomonas</taxon>
    </lineage>
</organism>
<dbReference type="EMBL" id="JAAGBB010000008">
    <property type="protein sequence ID" value="MBR0664476.1"/>
    <property type="molecule type" value="Genomic_DNA"/>
</dbReference>
<evidence type="ECO:0000256" key="14">
    <source>
        <dbReference type="ARBA" id="ARBA00023026"/>
    </source>
</evidence>
<name>A0ABS5EVZ3_9PROT</name>
<dbReference type="Pfam" id="PF07536">
    <property type="entry name" value="HWE_HK"/>
    <property type="match status" value="1"/>
</dbReference>
<gene>
    <name evidence="18" type="ORF">GXW71_08930</name>
</gene>
<keyword evidence="11" id="KW-0418">Kinase</keyword>
<keyword evidence="10" id="KW-0547">Nucleotide-binding</keyword>
<keyword evidence="9" id="KW-0677">Repeat</keyword>
<evidence type="ECO:0000313" key="19">
    <source>
        <dbReference type="Proteomes" id="UP001196870"/>
    </source>
</evidence>
<evidence type="ECO:0000256" key="13">
    <source>
        <dbReference type="ARBA" id="ARBA00022991"/>
    </source>
</evidence>
<keyword evidence="6" id="KW-0285">Flavoprotein</keyword>
<dbReference type="InterPro" id="IPR013655">
    <property type="entry name" value="PAS_fold_3"/>
</dbReference>
<evidence type="ECO:0000256" key="2">
    <source>
        <dbReference type="ARBA" id="ARBA00012438"/>
    </source>
</evidence>
<dbReference type="SMART" id="SM00086">
    <property type="entry name" value="PAC"/>
    <property type="match status" value="2"/>
</dbReference>
<dbReference type="PROSITE" id="PS50113">
    <property type="entry name" value="PAC"/>
    <property type="match status" value="2"/>
</dbReference>
<feature type="domain" description="PAC" evidence="17">
    <location>
        <begin position="391"/>
        <end position="443"/>
    </location>
</feature>
<dbReference type="InterPro" id="IPR003018">
    <property type="entry name" value="GAF"/>
</dbReference>
<dbReference type="SUPFAM" id="SSF55785">
    <property type="entry name" value="PYP-like sensor domain (PAS domain)"/>
    <property type="match status" value="2"/>
</dbReference>
<evidence type="ECO:0000259" key="16">
    <source>
        <dbReference type="PROSITE" id="PS50112"/>
    </source>
</evidence>
<keyword evidence="19" id="KW-1185">Reference proteome</keyword>
<dbReference type="SMART" id="SM00911">
    <property type="entry name" value="HWE_HK"/>
    <property type="match status" value="1"/>
</dbReference>
<dbReference type="InterPro" id="IPR029016">
    <property type="entry name" value="GAF-like_dom_sf"/>
</dbReference>